<dbReference type="GO" id="GO:0004565">
    <property type="term" value="F:beta-galactosidase activity"/>
    <property type="evidence" value="ECO:0007669"/>
    <property type="project" value="UniProtKB-EC"/>
</dbReference>
<dbReference type="PROSITE" id="PS01182">
    <property type="entry name" value="GLYCOSYL_HYDROL_F35"/>
    <property type="match status" value="1"/>
</dbReference>
<dbReference type="InterPro" id="IPR025972">
    <property type="entry name" value="BetaGal_dom3"/>
</dbReference>
<dbReference type="GO" id="GO:0005975">
    <property type="term" value="P:carbohydrate metabolic process"/>
    <property type="evidence" value="ECO:0007669"/>
    <property type="project" value="InterPro"/>
</dbReference>
<evidence type="ECO:0000313" key="11">
    <source>
        <dbReference type="EMBL" id="KAI9275663.1"/>
    </source>
</evidence>
<dbReference type="Gene3D" id="2.102.20.10">
    <property type="entry name" value="Beta-galactosidase, domain 2"/>
    <property type="match status" value="1"/>
</dbReference>
<dbReference type="Pfam" id="PF13363">
    <property type="entry name" value="BetaGal_dom3"/>
    <property type="match status" value="1"/>
</dbReference>
<keyword evidence="6" id="KW-0325">Glycoprotein</keyword>
<comment type="catalytic activity">
    <reaction evidence="1 8">
        <text>Hydrolysis of terminal non-reducing beta-D-galactose residues in beta-D-galactosides.</text>
        <dbReference type="EC" id="3.2.1.23"/>
    </reaction>
</comment>
<dbReference type="Gene3D" id="3.20.20.80">
    <property type="entry name" value="Glycosidases"/>
    <property type="match status" value="1"/>
</dbReference>
<keyword evidence="4" id="KW-0732">Signal</keyword>
<reference evidence="11" key="2">
    <citation type="submission" date="2023-02" db="EMBL/GenBank/DDBJ databases">
        <authorList>
            <consortium name="DOE Joint Genome Institute"/>
            <person name="Mondo S.J."/>
            <person name="Chang Y."/>
            <person name="Wang Y."/>
            <person name="Ahrendt S."/>
            <person name="Andreopoulos W."/>
            <person name="Barry K."/>
            <person name="Beard J."/>
            <person name="Benny G.L."/>
            <person name="Blankenship S."/>
            <person name="Bonito G."/>
            <person name="Cuomo C."/>
            <person name="Desiro A."/>
            <person name="Gervers K.A."/>
            <person name="Hundley H."/>
            <person name="Kuo A."/>
            <person name="LaButti K."/>
            <person name="Lang B.F."/>
            <person name="Lipzen A."/>
            <person name="O'Donnell K."/>
            <person name="Pangilinan J."/>
            <person name="Reynolds N."/>
            <person name="Sandor L."/>
            <person name="Smith M.W."/>
            <person name="Tsang A."/>
            <person name="Grigoriev I.V."/>
            <person name="Stajich J.E."/>
            <person name="Spatafora J.W."/>
        </authorList>
    </citation>
    <scope>NUCLEOTIDE SEQUENCE</scope>
    <source>
        <strain evidence="11">RSA 2281</strain>
    </source>
</reference>
<sequence>MLLKGALTSISLAIAAVTTVIAVPVRLSLEARQKSDSNGTNGLTDLVTWDTHTLKVNGERLFLFSGEFHYYRLPSPGLWTDIMQKFKALDYNGVSFYFFWGYHSPKRGVYDFTGIRDIQKAFDAAADSGIHVITRAGPYINSELDCGGFPSWLQNMQSPARKYNPENKEASHEWLTEIDKYMTANQITKGGPVILNQIENEFSYNTDAEYMEMLKAKFRDDGMVVPTIFNDVGPNGNFATGPGAPDIYGWDNYPAGFDCSNPLAWPNDRSTDWRDFHERTNGEQPMAVYEFQGGAFDPWGGPGYPECYKMVNEQYAKVYYKNNYAQGIRIQNLYMTYGGTSWGGLPKPSVYTSYDYGAAITEPGLMTTKAYENKLQAAFLHTVKPFLTTKYFKPESDRSDIILIDGLADVNTPTKFYVAQHWSTKSEELDEFHIKIETTNGNFEIPRSSKLILNGRDAKILTTDYDFNSQHLVYSTSEIFTHQDAGSHDVIIVYAYEKEEGEFAIKVKDDTKVKVETNDDSVKSETNDGILQLTYTHPNGTSPIYISGGAEKDLLVLVAGYQSALRWWAPYLNEKEGKRALINGPYLVRSAAVSKDDKSTVAFTGDIDETTDIQVVLPDGIKAITWNGEKVQLEEKDKHGIYTGTLEFKKPDIKYTDLTKATWKYKAGSPETDPKFDDSKWITADHLSTNSTTPHDAGPILYADDYGFHTGCLWFRGTFNGSSEITGFDLTAHSGAASAWVAYLNGEYLGGFDVGNHAFTDLNDTLINREGENVISLLLWTTGHEDDFKADDDYKQARGFTKAELLGVTNQTTWPIVWKVQGNFGGEDLADPVRGPYNEGGLYGERNGWHLPGFPDNDWEDAKIPESKERTGVSWYRTTFDVNIPDGYDAPMSLRYVDDTKSRYRTLLYVNGWNLGRYANDLGPQTQYYLPKGILNTQGENTLAIGVVAIDEAAQLGQVILEPYDVLQSAIPSVELVDSPGYDKRQQ</sequence>
<evidence type="ECO:0000256" key="3">
    <source>
        <dbReference type="ARBA" id="ARBA00012756"/>
    </source>
</evidence>
<reference evidence="11" key="1">
    <citation type="journal article" date="2022" name="IScience">
        <title>Evolution of zygomycete secretomes and the origins of terrestrial fungal ecologies.</title>
        <authorList>
            <person name="Chang Y."/>
            <person name="Wang Y."/>
            <person name="Mondo S."/>
            <person name="Ahrendt S."/>
            <person name="Andreopoulos W."/>
            <person name="Barry K."/>
            <person name="Beard J."/>
            <person name="Benny G.L."/>
            <person name="Blankenship S."/>
            <person name="Bonito G."/>
            <person name="Cuomo C."/>
            <person name="Desiro A."/>
            <person name="Gervers K.A."/>
            <person name="Hundley H."/>
            <person name="Kuo A."/>
            <person name="LaButti K."/>
            <person name="Lang B.F."/>
            <person name="Lipzen A."/>
            <person name="O'Donnell K."/>
            <person name="Pangilinan J."/>
            <person name="Reynolds N."/>
            <person name="Sandor L."/>
            <person name="Smith M.E."/>
            <person name="Tsang A."/>
            <person name="Grigoriev I.V."/>
            <person name="Stajich J.E."/>
            <person name="Spatafora J.W."/>
        </authorList>
    </citation>
    <scope>NUCLEOTIDE SEQUENCE</scope>
    <source>
        <strain evidence="11">RSA 2281</strain>
    </source>
</reference>
<evidence type="ECO:0000256" key="5">
    <source>
        <dbReference type="ARBA" id="ARBA00022801"/>
    </source>
</evidence>
<dbReference type="InterPro" id="IPR017853">
    <property type="entry name" value="GH"/>
</dbReference>
<dbReference type="SUPFAM" id="SSF51011">
    <property type="entry name" value="Glycosyl hydrolase domain"/>
    <property type="match status" value="1"/>
</dbReference>
<dbReference type="InterPro" id="IPR018954">
    <property type="entry name" value="Betagal_dom2"/>
</dbReference>
<dbReference type="InterPro" id="IPR001944">
    <property type="entry name" value="Glycoside_Hdrlase_35"/>
</dbReference>
<evidence type="ECO:0000313" key="12">
    <source>
        <dbReference type="Proteomes" id="UP001209540"/>
    </source>
</evidence>
<dbReference type="InterPro" id="IPR036833">
    <property type="entry name" value="BetaGal_dom3_sf"/>
</dbReference>
<evidence type="ECO:0000256" key="1">
    <source>
        <dbReference type="ARBA" id="ARBA00001412"/>
    </source>
</evidence>
<name>A0AAD5PKI6_9FUNG</name>
<keyword evidence="5 8" id="KW-0378">Hydrolase</keyword>
<dbReference type="PRINTS" id="PR00742">
    <property type="entry name" value="GLHYDRLASE35"/>
</dbReference>
<comment type="caution">
    <text evidence="11">The sequence shown here is derived from an EMBL/GenBank/DDBJ whole genome shotgun (WGS) entry which is preliminary data.</text>
</comment>
<evidence type="ECO:0000256" key="7">
    <source>
        <dbReference type="ARBA" id="ARBA00023295"/>
    </source>
</evidence>
<evidence type="ECO:0000256" key="9">
    <source>
        <dbReference type="RuleBase" id="RU003679"/>
    </source>
</evidence>
<dbReference type="SUPFAM" id="SSF49785">
    <property type="entry name" value="Galactose-binding domain-like"/>
    <property type="match status" value="2"/>
</dbReference>
<dbReference type="PANTHER" id="PTHR23421">
    <property type="entry name" value="BETA-GALACTOSIDASE RELATED"/>
    <property type="match status" value="1"/>
</dbReference>
<evidence type="ECO:0000259" key="10">
    <source>
        <dbReference type="SMART" id="SM01029"/>
    </source>
</evidence>
<proteinExistence type="inferred from homology"/>
<dbReference type="Pfam" id="PF13364">
    <property type="entry name" value="BetaGal_ABD2"/>
    <property type="match status" value="2"/>
</dbReference>
<keyword evidence="7 8" id="KW-0326">Glycosidase</keyword>
<organism evidence="11 12">
    <name type="scientific">Phascolomyces articulosus</name>
    <dbReference type="NCBI Taxonomy" id="60185"/>
    <lineage>
        <taxon>Eukaryota</taxon>
        <taxon>Fungi</taxon>
        <taxon>Fungi incertae sedis</taxon>
        <taxon>Mucoromycota</taxon>
        <taxon>Mucoromycotina</taxon>
        <taxon>Mucoromycetes</taxon>
        <taxon>Mucorales</taxon>
        <taxon>Lichtheimiaceae</taxon>
        <taxon>Phascolomyces</taxon>
    </lineage>
</organism>
<dbReference type="EC" id="3.2.1.23" evidence="3 8"/>
<protein>
    <recommendedName>
        <fullName evidence="3 8">Beta-galactosidase</fullName>
        <ecNumber evidence="3 8">3.2.1.23</ecNumber>
    </recommendedName>
</protein>
<dbReference type="Gene3D" id="2.60.390.10">
    <property type="entry name" value="Beta-galactosidase, domain 3"/>
    <property type="match status" value="1"/>
</dbReference>
<comment type="similarity">
    <text evidence="2 9">Belongs to the glycosyl hydrolase 35 family.</text>
</comment>
<dbReference type="InterPro" id="IPR019801">
    <property type="entry name" value="Glyco_hydro_35_CS"/>
</dbReference>
<dbReference type="AlphaFoldDB" id="A0AAD5PKI6"/>
<dbReference type="InterPro" id="IPR008979">
    <property type="entry name" value="Galactose-bd-like_sf"/>
</dbReference>
<dbReference type="InterPro" id="IPR031330">
    <property type="entry name" value="Gly_Hdrlase_35_cat"/>
</dbReference>
<dbReference type="Proteomes" id="UP001209540">
    <property type="component" value="Unassembled WGS sequence"/>
</dbReference>
<accession>A0AAD5PKI6</accession>
<dbReference type="SUPFAM" id="SSF51445">
    <property type="entry name" value="(Trans)glycosidases"/>
    <property type="match status" value="1"/>
</dbReference>
<evidence type="ECO:0000256" key="2">
    <source>
        <dbReference type="ARBA" id="ARBA00009809"/>
    </source>
</evidence>
<dbReference type="SUPFAM" id="SSF117100">
    <property type="entry name" value="Beta-galactosidase LacA, domain 3"/>
    <property type="match status" value="1"/>
</dbReference>
<evidence type="ECO:0000256" key="4">
    <source>
        <dbReference type="ARBA" id="ARBA00022729"/>
    </source>
</evidence>
<dbReference type="InterPro" id="IPR037110">
    <property type="entry name" value="Betagal_dom2_sf"/>
</dbReference>
<evidence type="ECO:0000256" key="8">
    <source>
        <dbReference type="RuleBase" id="RU000675"/>
    </source>
</evidence>
<feature type="domain" description="Beta-galactosidase" evidence="10">
    <location>
        <begin position="386"/>
        <end position="567"/>
    </location>
</feature>
<dbReference type="EMBL" id="JAIXMP010000003">
    <property type="protein sequence ID" value="KAI9275663.1"/>
    <property type="molecule type" value="Genomic_DNA"/>
</dbReference>
<keyword evidence="12" id="KW-1185">Reference proteome</keyword>
<evidence type="ECO:0000256" key="6">
    <source>
        <dbReference type="ARBA" id="ARBA00023180"/>
    </source>
</evidence>
<dbReference type="SMART" id="SM01029">
    <property type="entry name" value="BetaGal_dom2"/>
    <property type="match status" value="1"/>
</dbReference>
<gene>
    <name evidence="11" type="ORF">BDA99DRAFT_588579</name>
</gene>
<dbReference type="InterPro" id="IPR025300">
    <property type="entry name" value="BetaGal_jelly_roll_dom"/>
</dbReference>
<dbReference type="Pfam" id="PF10435">
    <property type="entry name" value="BetaGal_dom2"/>
    <property type="match status" value="1"/>
</dbReference>
<dbReference type="Pfam" id="PF01301">
    <property type="entry name" value="Glyco_hydro_35"/>
    <property type="match status" value="1"/>
</dbReference>
<dbReference type="Gene3D" id="2.60.120.260">
    <property type="entry name" value="Galactose-binding domain-like"/>
    <property type="match status" value="2"/>
</dbReference>